<evidence type="ECO:0000313" key="2">
    <source>
        <dbReference type="Proteomes" id="UP000004810"/>
    </source>
</evidence>
<dbReference type="Proteomes" id="UP000004810">
    <property type="component" value="Unassembled WGS sequence"/>
</dbReference>
<comment type="caution">
    <text evidence="1">The sequence shown here is derived from an EMBL/GenBank/DDBJ whole genome shotgun (WGS) entry which is preliminary data.</text>
</comment>
<sequence>ARYCDGTSGSSICQTYRLFEACETIPNLGYICCCSSNLCNSAHSIFMSKITLP</sequence>
<gene>
    <name evidence="1" type="ORF">WUBG_06422</name>
</gene>
<feature type="non-terminal residue" evidence="1">
    <location>
        <position position="1"/>
    </location>
</feature>
<protein>
    <submittedName>
        <fullName evidence="1">Uncharacterized protein</fullName>
    </submittedName>
</protein>
<evidence type="ECO:0000313" key="1">
    <source>
        <dbReference type="EMBL" id="EJW82668.1"/>
    </source>
</evidence>
<dbReference type="EMBL" id="ADBV01002716">
    <property type="protein sequence ID" value="EJW82668.1"/>
    <property type="molecule type" value="Genomic_DNA"/>
</dbReference>
<proteinExistence type="predicted"/>
<accession>J9EKG7</accession>
<dbReference type="AlphaFoldDB" id="J9EKG7"/>
<feature type="non-terminal residue" evidence="1">
    <location>
        <position position="53"/>
    </location>
</feature>
<reference evidence="2" key="1">
    <citation type="submission" date="2012-08" db="EMBL/GenBank/DDBJ databases">
        <title>The Genome Sequence of Wuchereria bancrofti.</title>
        <authorList>
            <person name="Nutman T.B."/>
            <person name="Fink D.L."/>
            <person name="Russ C."/>
            <person name="Young S."/>
            <person name="Zeng Q."/>
            <person name="Koehrsen M."/>
            <person name="Alvarado L."/>
            <person name="Berlin A."/>
            <person name="Chapman S.B."/>
            <person name="Chen Z."/>
            <person name="Freedman E."/>
            <person name="Gellesch M."/>
            <person name="Goldberg J."/>
            <person name="Griggs A."/>
            <person name="Gujja S."/>
            <person name="Heilman E.R."/>
            <person name="Heiman D."/>
            <person name="Hepburn T."/>
            <person name="Howarth C."/>
            <person name="Jen D."/>
            <person name="Larson L."/>
            <person name="Lewis B."/>
            <person name="Mehta T."/>
            <person name="Park D."/>
            <person name="Pearson M."/>
            <person name="Roberts A."/>
            <person name="Saif S."/>
            <person name="Shea T."/>
            <person name="Shenoy N."/>
            <person name="Sisk P."/>
            <person name="Stolte C."/>
            <person name="Sykes S."/>
            <person name="Walk T."/>
            <person name="White J."/>
            <person name="Yandava C."/>
            <person name="Haas B."/>
            <person name="Henn M.R."/>
            <person name="Nusbaum C."/>
            <person name="Birren B."/>
        </authorList>
    </citation>
    <scope>NUCLEOTIDE SEQUENCE [LARGE SCALE GENOMIC DNA]</scope>
    <source>
        <strain evidence="2">NA</strain>
    </source>
</reference>
<organism evidence="1 2">
    <name type="scientific">Wuchereria bancrofti</name>
    <dbReference type="NCBI Taxonomy" id="6293"/>
    <lineage>
        <taxon>Eukaryota</taxon>
        <taxon>Metazoa</taxon>
        <taxon>Ecdysozoa</taxon>
        <taxon>Nematoda</taxon>
        <taxon>Chromadorea</taxon>
        <taxon>Rhabditida</taxon>
        <taxon>Spirurina</taxon>
        <taxon>Spiruromorpha</taxon>
        <taxon>Filarioidea</taxon>
        <taxon>Onchocercidae</taxon>
        <taxon>Wuchereria</taxon>
    </lineage>
</organism>
<name>J9EKG7_WUCBA</name>